<feature type="binding site" evidence="12">
    <location>
        <position position="410"/>
    </location>
    <ligand>
        <name>L-glutamine</name>
        <dbReference type="ChEBI" id="CHEBI:58359"/>
    </ligand>
</feature>
<feature type="binding site" evidence="12">
    <location>
        <position position="78"/>
    </location>
    <ligand>
        <name>Mg(2+)</name>
        <dbReference type="ChEBI" id="CHEBI:18420"/>
    </ligand>
</feature>
<reference evidence="15 16" key="2">
    <citation type="journal article" date="2020" name="MBio">
        <title>Isolation and Molecular Analysis of a Novel Neorickettsia Species That Causes Potomac Horse Fever.</title>
        <authorList>
            <person name="Teymournejad O."/>
            <person name="Lin M."/>
            <person name="Bekebrede H."/>
            <person name="Kamr A."/>
            <person name="Toribio R.E."/>
            <person name="Arroyo L.G."/>
            <person name="Baird J.D."/>
            <person name="Rikihisa Y."/>
        </authorList>
    </citation>
    <scope>NUCLEOTIDE SEQUENCE [LARGE SCALE GENOMIC DNA]</scope>
    <source>
        <strain evidence="15 16">Fin17</strain>
    </source>
</reference>
<evidence type="ECO:0000313" key="15">
    <source>
        <dbReference type="EMBL" id="QHD65473.1"/>
    </source>
</evidence>
<evidence type="ECO:0000256" key="12">
    <source>
        <dbReference type="HAMAP-Rule" id="MF_01227"/>
    </source>
</evidence>
<feature type="binding site" evidence="12">
    <location>
        <position position="20"/>
    </location>
    <ligand>
        <name>CTP</name>
        <dbReference type="ChEBI" id="CHEBI:37563"/>
        <note>allosteric inhibitor</note>
    </ligand>
</feature>
<keyword evidence="9 12" id="KW-0665">Pyrimidine biosynthesis</keyword>
<comment type="activity regulation">
    <text evidence="12">Allosterically activated by GTP, when glutamine is the substrate; GTP has no effect on the reaction when ammonia is the substrate. The allosteric effector GTP functions by stabilizing the protein conformation that binds the tetrahedral intermediate(s) formed during glutamine hydrolysis. Inhibited by the product CTP, via allosteric rather than competitive inhibition.</text>
</comment>
<dbReference type="GO" id="GO:0005829">
    <property type="term" value="C:cytosol"/>
    <property type="evidence" value="ECO:0007669"/>
    <property type="project" value="TreeGrafter"/>
</dbReference>
<dbReference type="EC" id="6.3.4.2" evidence="12"/>
<dbReference type="Pfam" id="PF00117">
    <property type="entry name" value="GATase"/>
    <property type="match status" value="1"/>
</dbReference>
<evidence type="ECO:0000256" key="8">
    <source>
        <dbReference type="ARBA" id="ARBA00022962"/>
    </source>
</evidence>
<feature type="domain" description="CTP synthase N-terminal" evidence="14">
    <location>
        <begin position="11"/>
        <end position="271"/>
    </location>
</feature>
<feature type="binding site" evidence="12">
    <location>
        <position position="248"/>
    </location>
    <ligand>
        <name>ATP</name>
        <dbReference type="ChEBI" id="CHEBI:30616"/>
    </ligand>
</feature>
<evidence type="ECO:0000256" key="5">
    <source>
        <dbReference type="ARBA" id="ARBA00022741"/>
    </source>
</evidence>
<evidence type="ECO:0000256" key="9">
    <source>
        <dbReference type="ARBA" id="ARBA00022975"/>
    </source>
</evidence>
<dbReference type="Proteomes" id="UP000464912">
    <property type="component" value="Chromosome"/>
</dbReference>
<evidence type="ECO:0000256" key="10">
    <source>
        <dbReference type="ARBA" id="ARBA00047781"/>
    </source>
</evidence>
<dbReference type="EMBL" id="CP047224">
    <property type="protein sequence ID" value="QHD65473.1"/>
    <property type="molecule type" value="Genomic_DNA"/>
</dbReference>
<keyword evidence="7 12" id="KW-0460">Magnesium</keyword>
<dbReference type="InterPro" id="IPR004468">
    <property type="entry name" value="CTP_synthase"/>
</dbReference>
<dbReference type="Gene3D" id="3.40.50.300">
    <property type="entry name" value="P-loop containing nucleotide triphosphate hydrolases"/>
    <property type="match status" value="1"/>
</dbReference>
<dbReference type="GO" id="GO:0003883">
    <property type="term" value="F:CTP synthase activity"/>
    <property type="evidence" value="ECO:0007669"/>
    <property type="project" value="UniProtKB-UniRule"/>
</dbReference>
<dbReference type="CDD" id="cd01746">
    <property type="entry name" value="GATase1_CTP_Synthase"/>
    <property type="match status" value="1"/>
</dbReference>
<keyword evidence="5 12" id="KW-0547">Nucleotide-binding</keyword>
<dbReference type="GO" id="GO:0019856">
    <property type="term" value="P:pyrimidine nucleobase biosynthetic process"/>
    <property type="evidence" value="ECO:0007669"/>
    <property type="project" value="TreeGrafter"/>
</dbReference>
<dbReference type="KEGG" id="nef:GP480_03565"/>
<dbReference type="HAMAP" id="MF_01227">
    <property type="entry name" value="PyrG"/>
    <property type="match status" value="1"/>
</dbReference>
<dbReference type="InterPro" id="IPR017926">
    <property type="entry name" value="GATASE"/>
</dbReference>
<comment type="pathway">
    <text evidence="1 12">Pyrimidine metabolism; CTP biosynthesis via de novo pathway; CTP from UDP: step 2/2.</text>
</comment>
<dbReference type="GO" id="GO:0042802">
    <property type="term" value="F:identical protein binding"/>
    <property type="evidence" value="ECO:0007669"/>
    <property type="project" value="TreeGrafter"/>
</dbReference>
<proteinExistence type="inferred from homology"/>
<dbReference type="InterPro" id="IPR027417">
    <property type="entry name" value="P-loop_NTPase"/>
</dbReference>
<evidence type="ECO:0000259" key="13">
    <source>
        <dbReference type="Pfam" id="PF00117"/>
    </source>
</evidence>
<dbReference type="PROSITE" id="PS51273">
    <property type="entry name" value="GATASE_TYPE_1"/>
    <property type="match status" value="1"/>
</dbReference>
<organism evidence="15 16">
    <name type="scientific">Neorickettsia findlayensis</name>
    <dbReference type="NCBI Taxonomy" id="2686014"/>
    <lineage>
        <taxon>Bacteria</taxon>
        <taxon>Pseudomonadati</taxon>
        <taxon>Pseudomonadota</taxon>
        <taxon>Alphaproteobacteria</taxon>
        <taxon>Rickettsiales</taxon>
        <taxon>Anaplasmataceae</taxon>
        <taxon>Neorickettsia</taxon>
    </lineage>
</organism>
<evidence type="ECO:0000256" key="3">
    <source>
        <dbReference type="ARBA" id="ARBA00022598"/>
    </source>
</evidence>
<dbReference type="GO" id="GO:0005524">
    <property type="term" value="F:ATP binding"/>
    <property type="evidence" value="ECO:0007669"/>
    <property type="project" value="UniProtKB-KW"/>
</dbReference>
<dbReference type="PANTHER" id="PTHR11550:SF0">
    <property type="entry name" value="CTP SYNTHASE-RELATED"/>
    <property type="match status" value="1"/>
</dbReference>
<comment type="catalytic activity">
    <reaction evidence="10 12">
        <text>UTP + L-glutamine + ATP + H2O = CTP + L-glutamate + ADP + phosphate + 2 H(+)</text>
        <dbReference type="Rhea" id="RHEA:26426"/>
        <dbReference type="ChEBI" id="CHEBI:15377"/>
        <dbReference type="ChEBI" id="CHEBI:15378"/>
        <dbReference type="ChEBI" id="CHEBI:29985"/>
        <dbReference type="ChEBI" id="CHEBI:30616"/>
        <dbReference type="ChEBI" id="CHEBI:37563"/>
        <dbReference type="ChEBI" id="CHEBI:43474"/>
        <dbReference type="ChEBI" id="CHEBI:46398"/>
        <dbReference type="ChEBI" id="CHEBI:58359"/>
        <dbReference type="ChEBI" id="CHEBI:456216"/>
        <dbReference type="EC" id="6.3.4.2"/>
    </reaction>
</comment>
<comment type="catalytic activity">
    <reaction evidence="12">
        <text>L-glutamine + H2O = L-glutamate + NH4(+)</text>
        <dbReference type="Rhea" id="RHEA:15889"/>
        <dbReference type="ChEBI" id="CHEBI:15377"/>
        <dbReference type="ChEBI" id="CHEBI:28938"/>
        <dbReference type="ChEBI" id="CHEBI:29985"/>
        <dbReference type="ChEBI" id="CHEBI:58359"/>
    </reaction>
</comment>
<keyword evidence="6 12" id="KW-0067">ATP-binding</keyword>
<dbReference type="NCBIfam" id="NF003792">
    <property type="entry name" value="PRK05380.1"/>
    <property type="match status" value="1"/>
</dbReference>
<dbReference type="Pfam" id="PF06418">
    <property type="entry name" value="CTP_synth_N"/>
    <property type="match status" value="1"/>
</dbReference>
<dbReference type="SUPFAM" id="SSF52540">
    <property type="entry name" value="P-loop containing nucleoside triphosphate hydrolases"/>
    <property type="match status" value="1"/>
</dbReference>
<evidence type="ECO:0000256" key="1">
    <source>
        <dbReference type="ARBA" id="ARBA00005171"/>
    </source>
</evidence>
<feature type="binding site" evidence="12">
    <location>
        <position position="78"/>
    </location>
    <ligand>
        <name>ATP</name>
        <dbReference type="ChEBI" id="CHEBI:30616"/>
    </ligand>
</feature>
<comment type="caution">
    <text evidence="12">Lacks conserved residue(s) required for the propagation of feature annotation.</text>
</comment>
<dbReference type="InterPro" id="IPR029062">
    <property type="entry name" value="Class_I_gatase-like"/>
</dbReference>
<feature type="binding site" evidence="12">
    <location>
        <position position="230"/>
    </location>
    <ligand>
        <name>UTP</name>
        <dbReference type="ChEBI" id="CHEBI:46398"/>
    </ligand>
</feature>
<feature type="binding site" evidence="12">
    <location>
        <position position="359"/>
    </location>
    <ligand>
        <name>L-glutamine</name>
        <dbReference type="ChEBI" id="CHEBI:58359"/>
    </ligand>
</feature>
<protein>
    <recommendedName>
        <fullName evidence="12">CTP synthase</fullName>
        <ecNumber evidence="12">6.3.4.2</ecNumber>
    </recommendedName>
    <alternativeName>
        <fullName evidence="12">Cytidine 5'-triphosphate synthase</fullName>
    </alternativeName>
    <alternativeName>
        <fullName evidence="12">Cytidine triphosphate synthetase</fullName>
        <shortName evidence="12">CTP synthetase</shortName>
        <shortName evidence="12">CTPS</shortName>
    </alternativeName>
    <alternativeName>
        <fullName evidence="12">UTP--ammonia ligase</fullName>
    </alternativeName>
</protein>
<dbReference type="FunFam" id="3.40.50.880:FF:000002">
    <property type="entry name" value="CTP synthase"/>
    <property type="match status" value="1"/>
</dbReference>
<dbReference type="GO" id="GO:0044210">
    <property type="term" value="P:'de novo' CTP biosynthetic process"/>
    <property type="evidence" value="ECO:0007669"/>
    <property type="project" value="UniProtKB-UniRule"/>
</dbReference>
<feature type="binding site" evidence="12">
    <location>
        <begin position="21"/>
        <end position="26"/>
    </location>
    <ligand>
        <name>ATP</name>
        <dbReference type="ChEBI" id="CHEBI:30616"/>
    </ligand>
</feature>
<dbReference type="CDD" id="cd03113">
    <property type="entry name" value="CTPS_N"/>
    <property type="match status" value="1"/>
</dbReference>
<gene>
    <name evidence="12" type="primary">pyrG</name>
    <name evidence="15" type="ORF">GP480_03565</name>
</gene>
<keyword evidence="3 12" id="KW-0436">Ligase</keyword>
<feature type="active site" description="Nucleophile; for glutamine hydrolysis" evidence="12">
    <location>
        <position position="386"/>
    </location>
</feature>
<feature type="domain" description="Glutamine amidotransferase" evidence="13">
    <location>
        <begin position="311"/>
        <end position="543"/>
    </location>
</feature>
<feature type="binding site" evidence="12">
    <location>
        <position position="146"/>
    </location>
    <ligand>
        <name>Mg(2+)</name>
        <dbReference type="ChEBI" id="CHEBI:18420"/>
    </ligand>
</feature>
<dbReference type="RefSeq" id="WP_160095902.1">
    <property type="nucleotide sequence ID" value="NZ_CP047224.1"/>
</dbReference>
<feature type="binding site" evidence="12">
    <location>
        <begin position="193"/>
        <end position="198"/>
    </location>
    <ligand>
        <name>UTP</name>
        <dbReference type="ChEBI" id="CHEBI:46398"/>
    </ligand>
</feature>
<feature type="binding site" evidence="12">
    <location>
        <begin position="153"/>
        <end position="155"/>
    </location>
    <ligand>
        <name>CTP</name>
        <dbReference type="ChEBI" id="CHEBI:37563"/>
        <note>allosteric inhibitor</note>
    </ligand>
</feature>
<feature type="active site" evidence="12">
    <location>
        <position position="526"/>
    </location>
</feature>
<evidence type="ECO:0000256" key="6">
    <source>
        <dbReference type="ARBA" id="ARBA00022840"/>
    </source>
</evidence>
<dbReference type="GO" id="GO:0097268">
    <property type="term" value="C:cytoophidium"/>
    <property type="evidence" value="ECO:0007669"/>
    <property type="project" value="UniProtKB-ARBA"/>
</dbReference>
<dbReference type="PANTHER" id="PTHR11550">
    <property type="entry name" value="CTP SYNTHASE"/>
    <property type="match status" value="1"/>
</dbReference>
<keyword evidence="16" id="KW-1185">Reference proteome</keyword>
<sequence>MPLPSRGSCAFIFVTGGVSSSVGKGLTTSAIAALMQSMGFRVCIRKMDPYLNVDPGTMSPLQHGEVFVTEDGTEADLDLGHYERFTGINCTRHDSTTAGRIYVDLIERERNGEYLGATVQVIPHVTNLIKDFIYCGSDRYDVILCEIGGTVGDIEGQPFFESARQVAYEVGKENVIYLHLTLVPYLKSSGELKTKPSQHSVKALNALGIQPDFLICRTQSARMSSVDKRKIALFCNVKEGNVIEAQDVDNVYEIPVMYKEQGLDTKISALLGRGPLEADVSYWKKVVQGTRSLVSSAKRLSVAIIGKYSDLCDAYISVDAALQHAAFAVGVNLSVQIIDARGDNMSDLSRFDMILIPGGFGNNGIDGKLSAITHARINNVPFLGICFGFQLAVLEFARNVVGIEGADSTEFNKNCKAPVICFLNEWRRSDLSVERRSQSSQIGGTMRLGKYNCVLKKESKAYTIYNETEVIVERHRHRYEANPRYLPELEERGMFFSGYSEKDYDIPEILELRDHPWFLGVQFHPEFKSRIFQPHPLFLSFVKAGLLRKYS</sequence>
<dbReference type="UniPathway" id="UPA00159">
    <property type="reaction ID" value="UER00277"/>
</dbReference>
<dbReference type="NCBIfam" id="TIGR00337">
    <property type="entry name" value="PyrG"/>
    <property type="match status" value="1"/>
</dbReference>
<dbReference type="AlphaFoldDB" id="A0A6P1GB97"/>
<dbReference type="FunFam" id="3.40.50.300:FF:000009">
    <property type="entry name" value="CTP synthase"/>
    <property type="match status" value="1"/>
</dbReference>
<comment type="subunit">
    <text evidence="12">Homotetramer.</text>
</comment>
<evidence type="ECO:0000256" key="11">
    <source>
        <dbReference type="ARBA" id="ARBA00059148"/>
    </source>
</evidence>
<dbReference type="Gene3D" id="3.40.50.880">
    <property type="match status" value="1"/>
</dbReference>
<keyword evidence="4 12" id="KW-0479">Metal-binding</keyword>
<comment type="miscellaneous">
    <text evidence="12">CTPSs have evolved a hybrid strategy for distinguishing between UTP and CTP. The overlapping regions of the product feedback inhibitory and substrate sites recognize a common feature in both compounds, the triphosphate moiety. To differentiate isosteric substrate and product pyrimidine rings, an additional pocket far from the expected kinase/ligase catalytic site, specifically recognizes the cytosine and ribose portions of the product inhibitor.</text>
</comment>
<feature type="active site" evidence="12">
    <location>
        <position position="524"/>
    </location>
</feature>
<feature type="binding site" evidence="12">
    <location>
        <begin position="387"/>
        <end position="390"/>
    </location>
    <ligand>
        <name>L-glutamine</name>
        <dbReference type="ChEBI" id="CHEBI:58359"/>
    </ligand>
</feature>
<evidence type="ECO:0000313" key="16">
    <source>
        <dbReference type="Proteomes" id="UP000464912"/>
    </source>
</evidence>
<dbReference type="GO" id="GO:0046872">
    <property type="term" value="F:metal ion binding"/>
    <property type="evidence" value="ECO:0007669"/>
    <property type="project" value="UniProtKB-KW"/>
</dbReference>
<name>A0A6P1GB97_9RICK</name>
<feature type="binding site" evidence="12">
    <location>
        <position position="20"/>
    </location>
    <ligand>
        <name>UTP</name>
        <dbReference type="ChEBI" id="CHEBI:46398"/>
    </ligand>
</feature>
<keyword evidence="8 12" id="KW-0315">Glutamine amidotransferase</keyword>
<evidence type="ECO:0000256" key="2">
    <source>
        <dbReference type="ARBA" id="ARBA00007533"/>
    </source>
</evidence>
<reference evidence="15 16" key="1">
    <citation type="journal article" date="2020" name="MBio">
        <title>Erratum for Teymournejad et al., 'Isolation and Molecular Analysis of a Novel Neorickettsia Species That Causes Potomac Horse Fever'.</title>
        <authorList>
            <person name="Teymournejad O."/>
            <person name="Lin M."/>
            <person name="Bekebrede H."/>
            <person name="Kamr A."/>
            <person name="Toribio R.E."/>
            <person name="Arroyo L.G."/>
            <person name="Baird J.D."/>
            <person name="Rikihisa Y."/>
        </authorList>
    </citation>
    <scope>NUCLEOTIDE SEQUENCE [LARGE SCALE GENOMIC DNA]</scope>
    <source>
        <strain evidence="15 16">Fin17</strain>
    </source>
</reference>
<feature type="binding site" evidence="12">
    <location>
        <position position="478"/>
    </location>
    <ligand>
        <name>L-glutamine</name>
        <dbReference type="ChEBI" id="CHEBI:58359"/>
    </ligand>
</feature>
<evidence type="ECO:0000256" key="7">
    <source>
        <dbReference type="ARBA" id="ARBA00022842"/>
    </source>
</evidence>
<dbReference type="InterPro" id="IPR017456">
    <property type="entry name" value="CTP_synthase_N"/>
</dbReference>
<feature type="binding site" evidence="12">
    <location>
        <begin position="193"/>
        <end position="198"/>
    </location>
    <ligand>
        <name>CTP</name>
        <dbReference type="ChEBI" id="CHEBI:37563"/>
        <note>allosteric inhibitor</note>
    </ligand>
</feature>
<accession>A0A6P1GB97</accession>
<evidence type="ECO:0000259" key="14">
    <source>
        <dbReference type="Pfam" id="PF06418"/>
    </source>
</evidence>
<feature type="region of interest" description="Amidoligase domain" evidence="12">
    <location>
        <begin position="1"/>
        <end position="273"/>
    </location>
</feature>
<comment type="similarity">
    <text evidence="2 12">Belongs to the CTP synthase family.</text>
</comment>
<comment type="catalytic activity">
    <reaction evidence="12">
        <text>UTP + NH4(+) + ATP = CTP + ADP + phosphate + 2 H(+)</text>
        <dbReference type="Rhea" id="RHEA:16597"/>
        <dbReference type="ChEBI" id="CHEBI:15378"/>
        <dbReference type="ChEBI" id="CHEBI:28938"/>
        <dbReference type="ChEBI" id="CHEBI:30616"/>
        <dbReference type="ChEBI" id="CHEBI:37563"/>
        <dbReference type="ChEBI" id="CHEBI:43474"/>
        <dbReference type="ChEBI" id="CHEBI:46398"/>
        <dbReference type="ChEBI" id="CHEBI:456216"/>
    </reaction>
</comment>
<feature type="binding site" evidence="12">
    <location>
        <position position="230"/>
    </location>
    <ligand>
        <name>CTP</name>
        <dbReference type="ChEBI" id="CHEBI:37563"/>
        <note>allosteric inhibitor</note>
    </ligand>
</feature>
<comment type="function">
    <text evidence="11 12">Catalyzes the ATP-dependent amination of UTP to CTP with either L-glutamine or ammonia as the source of nitrogen. Regulates intracellular CTP levels through interactions with the four ribonucleotide triphosphates.</text>
</comment>
<dbReference type="InterPro" id="IPR033828">
    <property type="entry name" value="GATase1_CTP_Synthase"/>
</dbReference>
<dbReference type="SUPFAM" id="SSF52317">
    <property type="entry name" value="Class I glutamine amidotransferase-like"/>
    <property type="match status" value="1"/>
</dbReference>
<evidence type="ECO:0000256" key="4">
    <source>
        <dbReference type="ARBA" id="ARBA00022723"/>
    </source>
</evidence>